<evidence type="ECO:0000256" key="2">
    <source>
        <dbReference type="ARBA" id="ARBA00023043"/>
    </source>
</evidence>
<evidence type="ECO:0000313" key="6">
    <source>
        <dbReference type="Proteomes" id="UP000315116"/>
    </source>
</evidence>
<dbReference type="PANTHER" id="PTHR24193:SF121">
    <property type="entry name" value="ADA2A-CONTAINING COMPLEX COMPONENT 3, ISOFORM D"/>
    <property type="match status" value="1"/>
</dbReference>
<feature type="repeat" description="ANK" evidence="3">
    <location>
        <begin position="196"/>
        <end position="228"/>
    </location>
</feature>
<dbReference type="EMBL" id="KX857216">
    <property type="protein sequence ID" value="ARF02634.1"/>
    <property type="molecule type" value="Genomic_DNA"/>
</dbReference>
<evidence type="ECO:0000313" key="5">
    <source>
        <dbReference type="EMBL" id="ARF02634.1"/>
    </source>
</evidence>
<evidence type="ECO:0000256" key="1">
    <source>
        <dbReference type="ARBA" id="ARBA00022737"/>
    </source>
</evidence>
<dbReference type="InterPro" id="IPR050663">
    <property type="entry name" value="Ankyrin-SOCS_Box"/>
</dbReference>
<accession>A0A1V0S7N0</accession>
<dbReference type="SMART" id="SM00248">
    <property type="entry name" value="ANK"/>
    <property type="match status" value="3"/>
</dbReference>
<evidence type="ECO:0000256" key="3">
    <source>
        <dbReference type="PROSITE-ProRule" id="PRU00023"/>
    </source>
</evidence>
<dbReference type="Proteomes" id="UP000315116">
    <property type="component" value="Segment"/>
</dbReference>
<dbReference type="GO" id="GO:0045944">
    <property type="term" value="P:positive regulation of transcription by RNA polymerase II"/>
    <property type="evidence" value="ECO:0007669"/>
    <property type="project" value="TreeGrafter"/>
</dbReference>
<keyword evidence="1" id="KW-0677">Repeat</keyword>
<dbReference type="PROSITE" id="PS50088">
    <property type="entry name" value="ANK_REPEAT"/>
    <property type="match status" value="1"/>
</dbReference>
<sequence>MDLNKLYRSMFTDSDDDLIKKIIDYEDYHDEYDPDDYYYEKPSSYLLREDDDALRYDMVSKYKLTLLLAAHARRYKAVKILLDYDYSKPNCADTSTMMAPLHVITSMSNIEYLSLDLFNMIDQEDVELIRDYVDSANEMGLNKSVIISITRKVLSGSKNLTAEDIKILADEINKEELEIAKLLLKEGADVNKRDVYKSSPLHRAANSGKKDMIRLLIDYGADINALDMFGNSPLDNAVQHSESTELIISHIVLQCFNHFSQDHKHINFEICMKTIDQTDRLKSFKKDCEKELDMLKSIQLNSKYNLLVFLYRDTNFLARLIKNPAVKAFNVHEFKIYGEKVQQAIKLASKRLNIIESSIPKIDEVLNDSHWTSVPTEIRYSILELLKDKDLLVINNS</sequence>
<protein>
    <submittedName>
        <fullName evidence="5">SWPV1-017</fullName>
    </submittedName>
</protein>
<proteinExistence type="predicted"/>
<feature type="domain" description="PRANC" evidence="4">
    <location>
        <begin position="303"/>
        <end position="394"/>
    </location>
</feature>
<dbReference type="SUPFAM" id="SSF48403">
    <property type="entry name" value="Ankyrin repeat"/>
    <property type="match status" value="1"/>
</dbReference>
<dbReference type="InterPro" id="IPR036770">
    <property type="entry name" value="Ankyrin_rpt-contain_sf"/>
</dbReference>
<organism evidence="5 6">
    <name type="scientific">Shearwaterpox virus</name>
    <dbReference type="NCBI Taxonomy" id="1974596"/>
    <lineage>
        <taxon>Viruses</taxon>
        <taxon>Varidnaviria</taxon>
        <taxon>Bamfordvirae</taxon>
        <taxon>Nucleocytoviricota</taxon>
        <taxon>Pokkesviricetes</taxon>
        <taxon>Chitovirales</taxon>
        <taxon>Poxviridae</taxon>
        <taxon>Chordopoxvirinae</taxon>
        <taxon>Avipoxvirus</taxon>
        <taxon>Avipoxvirus canarypox</taxon>
        <taxon>Canarypox virus</taxon>
    </lineage>
</organism>
<dbReference type="PANTHER" id="PTHR24193">
    <property type="entry name" value="ANKYRIN REPEAT PROTEIN"/>
    <property type="match status" value="1"/>
</dbReference>
<evidence type="ECO:0000259" key="4">
    <source>
        <dbReference type="Pfam" id="PF09372"/>
    </source>
</evidence>
<gene>
    <name evidence="5" type="primary">SWPV1-017</name>
</gene>
<dbReference type="GO" id="GO:0000976">
    <property type="term" value="F:transcription cis-regulatory region binding"/>
    <property type="evidence" value="ECO:0007669"/>
    <property type="project" value="TreeGrafter"/>
</dbReference>
<dbReference type="Pfam" id="PF12796">
    <property type="entry name" value="Ank_2"/>
    <property type="match status" value="1"/>
</dbReference>
<dbReference type="Pfam" id="PF09372">
    <property type="entry name" value="PRANC"/>
    <property type="match status" value="1"/>
</dbReference>
<dbReference type="InterPro" id="IPR002110">
    <property type="entry name" value="Ankyrin_rpt"/>
</dbReference>
<dbReference type="InterPro" id="IPR018272">
    <property type="entry name" value="PRANC_domain"/>
</dbReference>
<name>A0A1V0S7N0_CNPV</name>
<keyword evidence="2 3" id="KW-0040">ANK repeat</keyword>
<dbReference type="Gene3D" id="1.25.40.20">
    <property type="entry name" value="Ankyrin repeat-containing domain"/>
    <property type="match status" value="1"/>
</dbReference>
<dbReference type="PROSITE" id="PS50297">
    <property type="entry name" value="ANK_REP_REGION"/>
    <property type="match status" value="1"/>
</dbReference>
<reference evidence="5 6" key="1">
    <citation type="journal article" date="2017" name="BMC Genomics">
        <title>Genomic characterization of two novel pathogenic avipoxviruses isolated from pacific shearwaters (Ardenna spp.).</title>
        <authorList>
            <person name="Sarker S."/>
            <person name="Das S."/>
            <person name="Lavers J.L."/>
            <person name="Hutton I."/>
            <person name="Helbig K."/>
            <person name="Imbery J."/>
            <person name="Upton C."/>
            <person name="Raidal S.R."/>
        </authorList>
    </citation>
    <scope>NUCLEOTIDE SEQUENCE [LARGE SCALE GENOMIC DNA]</scope>
    <source>
        <strain evidence="5 6">SWPV-1</strain>
    </source>
</reference>